<dbReference type="PANTHER" id="PTHR23316">
    <property type="entry name" value="IMPORTIN ALPHA"/>
    <property type="match status" value="1"/>
</dbReference>
<proteinExistence type="inferred from homology"/>
<feature type="non-terminal residue" evidence="5">
    <location>
        <position position="56"/>
    </location>
</feature>
<reference evidence="5" key="1">
    <citation type="submission" date="2021-02" db="EMBL/GenBank/DDBJ databases">
        <authorList>
            <person name="Nowell W R."/>
        </authorList>
    </citation>
    <scope>NUCLEOTIDE SEQUENCE</scope>
</reference>
<dbReference type="InterPro" id="IPR016024">
    <property type="entry name" value="ARM-type_fold"/>
</dbReference>
<keyword evidence="3" id="KW-0653">Protein transport</keyword>
<evidence type="ECO:0000313" key="5">
    <source>
        <dbReference type="EMBL" id="CAF5039891.1"/>
    </source>
</evidence>
<accession>A0A8S3DTS0</accession>
<evidence type="ECO:0000256" key="1">
    <source>
        <dbReference type="ARBA" id="ARBA00010394"/>
    </source>
</evidence>
<dbReference type="Proteomes" id="UP000676336">
    <property type="component" value="Unassembled WGS sequence"/>
</dbReference>
<gene>
    <name evidence="5" type="ORF">SMN809_LOCUS58582</name>
</gene>
<evidence type="ECO:0000313" key="6">
    <source>
        <dbReference type="Proteomes" id="UP000676336"/>
    </source>
</evidence>
<evidence type="ECO:0000256" key="2">
    <source>
        <dbReference type="ARBA" id="ARBA00022448"/>
    </source>
</evidence>
<evidence type="ECO:0000256" key="3">
    <source>
        <dbReference type="ARBA" id="ARBA00022927"/>
    </source>
</evidence>
<comment type="similarity">
    <text evidence="1">Belongs to the importin alpha family.</text>
</comment>
<dbReference type="EMBL" id="CAJOBI010220381">
    <property type="protein sequence ID" value="CAF5039891.1"/>
    <property type="molecule type" value="Genomic_DNA"/>
</dbReference>
<dbReference type="InterPro" id="IPR011989">
    <property type="entry name" value="ARM-like"/>
</dbReference>
<keyword evidence="2" id="KW-0813">Transport</keyword>
<sequence length="56" mass="6169">NANALPYLLRLLKSTDSNVCEQAVWAIGNLIGDGSRLRDYAIELGVIPPIVEFLQK</sequence>
<dbReference type="Gene3D" id="1.25.10.10">
    <property type="entry name" value="Leucine-rich Repeat Variant"/>
    <property type="match status" value="1"/>
</dbReference>
<name>A0A8S3DTS0_9BILA</name>
<comment type="caution">
    <text evidence="5">The sequence shown here is derived from an EMBL/GenBank/DDBJ whole genome shotgun (WGS) entry which is preliminary data.</text>
</comment>
<feature type="repeat" description="ARM" evidence="4">
    <location>
        <begin position="3"/>
        <end position="30"/>
    </location>
</feature>
<dbReference type="InterPro" id="IPR000225">
    <property type="entry name" value="Armadillo"/>
</dbReference>
<dbReference type="GO" id="GO:0015031">
    <property type="term" value="P:protein transport"/>
    <property type="evidence" value="ECO:0007669"/>
    <property type="project" value="UniProtKB-KW"/>
</dbReference>
<dbReference type="SUPFAM" id="SSF48371">
    <property type="entry name" value="ARM repeat"/>
    <property type="match status" value="1"/>
</dbReference>
<dbReference type="Pfam" id="PF00514">
    <property type="entry name" value="Arm"/>
    <property type="match status" value="1"/>
</dbReference>
<protein>
    <submittedName>
        <fullName evidence="5">Uncharacterized protein</fullName>
    </submittedName>
</protein>
<dbReference type="AlphaFoldDB" id="A0A8S3DTS0"/>
<organism evidence="5 6">
    <name type="scientific">Rotaria magnacalcarata</name>
    <dbReference type="NCBI Taxonomy" id="392030"/>
    <lineage>
        <taxon>Eukaryota</taxon>
        <taxon>Metazoa</taxon>
        <taxon>Spiralia</taxon>
        <taxon>Gnathifera</taxon>
        <taxon>Rotifera</taxon>
        <taxon>Eurotatoria</taxon>
        <taxon>Bdelloidea</taxon>
        <taxon>Philodinida</taxon>
        <taxon>Philodinidae</taxon>
        <taxon>Rotaria</taxon>
    </lineage>
</organism>
<feature type="non-terminal residue" evidence="5">
    <location>
        <position position="1"/>
    </location>
</feature>
<dbReference type="PROSITE" id="PS50176">
    <property type="entry name" value="ARM_REPEAT"/>
    <property type="match status" value="1"/>
</dbReference>
<evidence type="ECO:0000256" key="4">
    <source>
        <dbReference type="PROSITE-ProRule" id="PRU00259"/>
    </source>
</evidence>